<feature type="non-terminal residue" evidence="2">
    <location>
        <position position="1"/>
    </location>
</feature>
<protein>
    <submittedName>
        <fullName evidence="2">Succinate dehydrogenase</fullName>
    </submittedName>
</protein>
<dbReference type="InterPro" id="IPR037099">
    <property type="entry name" value="Fum_R/Succ_DH_flav-like_C_sf"/>
</dbReference>
<dbReference type="InterPro" id="IPR030664">
    <property type="entry name" value="SdhA/FrdA/AprA"/>
</dbReference>
<dbReference type="PANTHER" id="PTHR11632">
    <property type="entry name" value="SUCCINATE DEHYDROGENASE 2 FLAVOPROTEIN SUBUNIT"/>
    <property type="match status" value="1"/>
</dbReference>
<evidence type="ECO:0000259" key="1">
    <source>
        <dbReference type="Pfam" id="PF02910"/>
    </source>
</evidence>
<organism evidence="2 3">
    <name type="scientific">Halorubrum tibetense</name>
    <dbReference type="NCBI Taxonomy" id="175631"/>
    <lineage>
        <taxon>Archaea</taxon>
        <taxon>Methanobacteriati</taxon>
        <taxon>Methanobacteriota</taxon>
        <taxon>Stenosarchaea group</taxon>
        <taxon>Halobacteria</taxon>
        <taxon>Halobacteriales</taxon>
        <taxon>Haloferacaceae</taxon>
        <taxon>Halorubrum</taxon>
    </lineage>
</organism>
<gene>
    <name evidence="2" type="ORF">ACFQEU_12445</name>
</gene>
<dbReference type="AlphaFoldDB" id="A0ABD5SC14"/>
<feature type="domain" description="Fumarate reductase/succinate dehydrogenase flavoprotein-like C-terminal" evidence="1">
    <location>
        <begin position="43"/>
        <end position="172"/>
    </location>
</feature>
<dbReference type="Gene3D" id="4.10.80.40">
    <property type="entry name" value="succinate dehydrogenase protein domain"/>
    <property type="match status" value="1"/>
</dbReference>
<dbReference type="Pfam" id="PF02910">
    <property type="entry name" value="Succ_DH_flav_C"/>
    <property type="match status" value="1"/>
</dbReference>
<dbReference type="EMBL" id="JBHSWW010000226">
    <property type="protein sequence ID" value="MFC6754265.1"/>
    <property type="molecule type" value="Genomic_DNA"/>
</dbReference>
<dbReference type="Gene3D" id="1.20.58.100">
    <property type="entry name" value="Fumarate reductase/succinate dehydrogenase flavoprotein-like, C-terminal domain"/>
    <property type="match status" value="1"/>
</dbReference>
<proteinExistence type="predicted"/>
<evidence type="ECO:0000313" key="3">
    <source>
        <dbReference type="Proteomes" id="UP001596442"/>
    </source>
</evidence>
<accession>A0ABD5SC14</accession>
<evidence type="ECO:0000313" key="2">
    <source>
        <dbReference type="EMBL" id="MFC6754265.1"/>
    </source>
</evidence>
<sequence length="172" mass="19633">PAAADGGAVAADAGSVLEAEVERARDRVEELLSRKGRNHAEIRSRVQKTMTANVNVFREEPGLEETLGDLREAREAYKDVAVSDPSRTFNTDLIHTMETRNILDIAEALTMGALARREFRGAHWRKERQERDDENWLKHTLVSWNDGEPELWYKPAILEGENKTYEPKVRSY</sequence>
<keyword evidence="3" id="KW-1185">Reference proteome</keyword>
<reference evidence="2 3" key="1">
    <citation type="journal article" date="2019" name="Int. J. Syst. Evol. Microbiol.">
        <title>The Global Catalogue of Microorganisms (GCM) 10K type strain sequencing project: providing services to taxonomists for standard genome sequencing and annotation.</title>
        <authorList>
            <consortium name="The Broad Institute Genomics Platform"/>
            <consortium name="The Broad Institute Genome Sequencing Center for Infectious Disease"/>
            <person name="Wu L."/>
            <person name="Ma J."/>
        </authorList>
    </citation>
    <scope>NUCLEOTIDE SEQUENCE [LARGE SCALE GENOMIC DNA]</scope>
    <source>
        <strain evidence="2 3">CGMCC 1.3239</strain>
    </source>
</reference>
<dbReference type="SUPFAM" id="SSF46977">
    <property type="entry name" value="Succinate dehydrogenase/fumarate reductase flavoprotein C-terminal domain"/>
    <property type="match status" value="1"/>
</dbReference>
<dbReference type="Proteomes" id="UP001596442">
    <property type="component" value="Unassembled WGS sequence"/>
</dbReference>
<name>A0ABD5SC14_9EURY</name>
<dbReference type="InterPro" id="IPR015939">
    <property type="entry name" value="Fum_Rdtase/Succ_DH_flav-like_C"/>
</dbReference>
<comment type="caution">
    <text evidence="2">The sequence shown here is derived from an EMBL/GenBank/DDBJ whole genome shotgun (WGS) entry which is preliminary data.</text>
</comment>
<dbReference type="PANTHER" id="PTHR11632:SF51">
    <property type="entry name" value="SUCCINATE DEHYDROGENASE [UBIQUINONE] FLAVOPROTEIN SUBUNIT, MITOCHONDRIAL"/>
    <property type="match status" value="1"/>
</dbReference>